<gene>
    <name evidence="11" type="ORF">CA3LBN_003365</name>
</gene>
<dbReference type="Pfam" id="PF09813">
    <property type="entry name" value="Coa3_cc"/>
    <property type="match status" value="1"/>
</dbReference>
<evidence type="ECO:0000256" key="7">
    <source>
        <dbReference type="ARBA" id="ARBA00023128"/>
    </source>
</evidence>
<comment type="subunit">
    <text evidence="4 9">Component of 250-400 kDa complexes called cytochrome oxidase assembly intermediates or COA complexes.</text>
</comment>
<organism evidence="11 12">
    <name type="scientific">Candidozyma haemuli</name>
    <dbReference type="NCBI Taxonomy" id="45357"/>
    <lineage>
        <taxon>Eukaryota</taxon>
        <taxon>Fungi</taxon>
        <taxon>Dikarya</taxon>
        <taxon>Ascomycota</taxon>
        <taxon>Saccharomycotina</taxon>
        <taxon>Pichiomycetes</taxon>
        <taxon>Metschnikowiaceae</taxon>
        <taxon>Candidozyma</taxon>
    </lineage>
</organism>
<dbReference type="PANTHER" id="PTHR15642">
    <property type="entry name" value="CYTOCHROME C OXIDASE ASSEMBLY FACTOR 3, MITOCHONDRIAL"/>
    <property type="match status" value="1"/>
</dbReference>
<keyword evidence="9" id="KW-0999">Mitochondrion inner membrane</keyword>
<evidence type="ECO:0000256" key="4">
    <source>
        <dbReference type="ARBA" id="ARBA00011351"/>
    </source>
</evidence>
<evidence type="ECO:0000256" key="3">
    <source>
        <dbReference type="ARBA" id="ARBA00007035"/>
    </source>
</evidence>
<dbReference type="EMBL" id="CP076664">
    <property type="protein sequence ID" value="QWU89042.1"/>
    <property type="molecule type" value="Genomic_DNA"/>
</dbReference>
<dbReference type="Proteomes" id="UP000825434">
    <property type="component" value="Chromosome 4"/>
</dbReference>
<keyword evidence="5 9" id="KW-0812">Transmembrane</keyword>
<keyword evidence="6 9" id="KW-1133">Transmembrane helix</keyword>
<evidence type="ECO:0000256" key="8">
    <source>
        <dbReference type="ARBA" id="ARBA00023136"/>
    </source>
</evidence>
<evidence type="ECO:0000259" key="10">
    <source>
        <dbReference type="Pfam" id="PF09813"/>
    </source>
</evidence>
<evidence type="ECO:0000256" key="1">
    <source>
        <dbReference type="ARBA" id="ARBA00003064"/>
    </source>
</evidence>
<feature type="transmembrane region" description="Helical" evidence="9">
    <location>
        <begin position="37"/>
        <end position="55"/>
    </location>
</feature>
<evidence type="ECO:0000256" key="9">
    <source>
        <dbReference type="RuleBase" id="RU367056"/>
    </source>
</evidence>
<evidence type="ECO:0000256" key="6">
    <source>
        <dbReference type="ARBA" id="ARBA00022989"/>
    </source>
</evidence>
<comment type="subcellular location">
    <subcellularLocation>
        <location evidence="2">Mitochondrion inner membrane</location>
        <topology evidence="2">Single-pass membrane protein</topology>
    </subcellularLocation>
</comment>
<comment type="function">
    <text evidence="1 9">Required for assembly of cytochrome c oxidase (complex IV).</text>
</comment>
<reference evidence="11 12" key="1">
    <citation type="submission" date="2021-06" db="EMBL/GenBank/DDBJ databases">
        <title>Candida outbreak in Lebanon.</title>
        <authorList>
            <person name="Finianos M."/>
        </authorList>
    </citation>
    <scope>NUCLEOTIDE SEQUENCE [LARGE SCALE GENOMIC DNA]</scope>
    <source>
        <strain evidence="11">CA3LBN</strain>
    </source>
</reference>
<feature type="domain" description="Cytochrome c oxidase assembly factor 3 mitochondrial coiled-coil" evidence="10">
    <location>
        <begin position="25"/>
        <end position="70"/>
    </location>
</feature>
<proteinExistence type="inferred from homology"/>
<protein>
    <recommendedName>
        <fullName evidence="9">Cytochrome c oxidase assembly factor 3</fullName>
    </recommendedName>
</protein>
<evidence type="ECO:0000256" key="2">
    <source>
        <dbReference type="ARBA" id="ARBA00004434"/>
    </source>
</evidence>
<keyword evidence="7 9" id="KW-0496">Mitochondrion</keyword>
<comment type="similarity">
    <text evidence="3 9">Belongs to the COA3 family.</text>
</comment>
<dbReference type="InterPro" id="IPR041752">
    <property type="entry name" value="Coa3"/>
</dbReference>
<keyword evidence="12" id="KW-1185">Reference proteome</keyword>
<evidence type="ECO:0000256" key="5">
    <source>
        <dbReference type="ARBA" id="ARBA00022692"/>
    </source>
</evidence>
<dbReference type="InterPro" id="IPR018628">
    <property type="entry name" value="Coa3_CC"/>
</dbReference>
<sequence>MPVIGAPKGQSRYRDPVTHQMTPALYRVRKPYFWKNMAALCVVGAIPFGVYAYTWKVLNQDDFADIPIPPISDEELAKLKKEYEQK</sequence>
<keyword evidence="8 9" id="KW-0472">Membrane</keyword>
<dbReference type="PANTHER" id="PTHR15642:SF3">
    <property type="entry name" value="CYTOCHROME C OXIDASE ASSEMBLY FACTOR 3 HOMOLOG, MITOCHONDRIAL"/>
    <property type="match status" value="1"/>
</dbReference>
<evidence type="ECO:0000313" key="12">
    <source>
        <dbReference type="Proteomes" id="UP000825434"/>
    </source>
</evidence>
<accession>A0ABX8I7H9</accession>
<evidence type="ECO:0000313" key="11">
    <source>
        <dbReference type="EMBL" id="QWU89042.1"/>
    </source>
</evidence>
<name>A0ABX8I7H9_9ASCO</name>